<evidence type="ECO:0000256" key="6">
    <source>
        <dbReference type="ARBA" id="ARBA00022989"/>
    </source>
</evidence>
<keyword evidence="4 8" id="KW-0812">Transmembrane</keyword>
<evidence type="ECO:0000256" key="7">
    <source>
        <dbReference type="ARBA" id="ARBA00023136"/>
    </source>
</evidence>
<accession>W7TLC0</accession>
<comment type="caution">
    <text evidence="9">The sequence shown here is derived from an EMBL/GenBank/DDBJ whole genome shotgun (WGS) entry which is preliminary data.</text>
</comment>
<dbReference type="Gene3D" id="3.40.50.2000">
    <property type="entry name" value="Glycogen Phosphorylase B"/>
    <property type="match status" value="1"/>
</dbReference>
<comment type="similarity">
    <text evidence="2">Belongs to the ALG14 family.</text>
</comment>
<evidence type="ECO:0000256" key="4">
    <source>
        <dbReference type="ARBA" id="ARBA00022692"/>
    </source>
</evidence>
<evidence type="ECO:0000256" key="2">
    <source>
        <dbReference type="ARBA" id="ARBA00009731"/>
    </source>
</evidence>
<dbReference type="Pfam" id="PF08660">
    <property type="entry name" value="Alg14"/>
    <property type="match status" value="1"/>
</dbReference>
<dbReference type="OrthoDB" id="17098at2759"/>
<keyword evidence="6 8" id="KW-1133">Transmembrane helix</keyword>
<protein>
    <recommendedName>
        <fullName evidence="3">UDP-N-acetylglucosamine transferase subunit ALG14</fullName>
    </recommendedName>
</protein>
<evidence type="ECO:0000256" key="3">
    <source>
        <dbReference type="ARBA" id="ARBA00017467"/>
    </source>
</evidence>
<evidence type="ECO:0000256" key="5">
    <source>
        <dbReference type="ARBA" id="ARBA00022824"/>
    </source>
</evidence>
<name>W7TLC0_9STRA</name>
<keyword evidence="10" id="KW-1185">Reference proteome</keyword>
<keyword evidence="5" id="KW-0256">Endoplasmic reticulum</keyword>
<evidence type="ECO:0000313" key="9">
    <source>
        <dbReference type="EMBL" id="EWM24298.1"/>
    </source>
</evidence>
<dbReference type="PANTHER" id="PTHR12154:SF4">
    <property type="entry name" value="UDP-N-ACETYLGLUCOSAMINE TRANSFERASE SUBUNIT ALG14 HOMOLOG"/>
    <property type="match status" value="1"/>
</dbReference>
<dbReference type="Proteomes" id="UP000019335">
    <property type="component" value="Chromosome 14"/>
</dbReference>
<keyword evidence="7 8" id="KW-0472">Membrane</keyword>
<dbReference type="AlphaFoldDB" id="W7TLC0"/>
<feature type="transmembrane region" description="Helical" evidence="8">
    <location>
        <begin position="41"/>
        <end position="63"/>
    </location>
</feature>
<dbReference type="PANTHER" id="PTHR12154">
    <property type="entry name" value="GLYCOSYL TRANSFERASE-RELATED"/>
    <property type="match status" value="1"/>
</dbReference>
<reference evidence="9 10" key="1">
    <citation type="journal article" date="2014" name="Mol. Plant">
        <title>Chromosome Scale Genome Assembly and Transcriptome Profiling of Nannochloropsis gaditana in Nitrogen Depletion.</title>
        <authorList>
            <person name="Corteggiani Carpinelli E."/>
            <person name="Telatin A."/>
            <person name="Vitulo N."/>
            <person name="Forcato C."/>
            <person name="D'Angelo M."/>
            <person name="Schiavon R."/>
            <person name="Vezzi A."/>
            <person name="Giacometti G.M."/>
            <person name="Morosinotto T."/>
            <person name="Valle G."/>
        </authorList>
    </citation>
    <scope>NUCLEOTIDE SEQUENCE [LARGE SCALE GENOMIC DNA]</scope>
    <source>
        <strain evidence="9 10">B-31</strain>
    </source>
</reference>
<evidence type="ECO:0000256" key="8">
    <source>
        <dbReference type="SAM" id="Phobius"/>
    </source>
</evidence>
<dbReference type="GO" id="GO:0043541">
    <property type="term" value="C:UDP-N-acetylglucosamine transferase complex"/>
    <property type="evidence" value="ECO:0007669"/>
    <property type="project" value="TreeGrafter"/>
</dbReference>
<evidence type="ECO:0000256" key="1">
    <source>
        <dbReference type="ARBA" id="ARBA00004389"/>
    </source>
</evidence>
<organism evidence="9 10">
    <name type="scientific">Nannochloropsis gaditana</name>
    <dbReference type="NCBI Taxonomy" id="72520"/>
    <lineage>
        <taxon>Eukaryota</taxon>
        <taxon>Sar</taxon>
        <taxon>Stramenopiles</taxon>
        <taxon>Ochrophyta</taxon>
        <taxon>Eustigmatophyceae</taxon>
        <taxon>Eustigmatales</taxon>
        <taxon>Monodopsidaceae</taxon>
        <taxon>Nannochloropsis</taxon>
    </lineage>
</organism>
<dbReference type="EMBL" id="AZIL01001305">
    <property type="protein sequence ID" value="EWM24298.1"/>
    <property type="molecule type" value="Genomic_DNA"/>
</dbReference>
<dbReference type="GO" id="GO:0006488">
    <property type="term" value="P:dolichol-linked oligosaccharide biosynthetic process"/>
    <property type="evidence" value="ECO:0007669"/>
    <property type="project" value="InterPro"/>
</dbReference>
<comment type="subcellular location">
    <subcellularLocation>
        <location evidence="1">Endoplasmic reticulum membrane</location>
        <topology evidence="1">Single-pass membrane protein</topology>
    </subcellularLocation>
</comment>
<proteinExistence type="inferred from homology"/>
<evidence type="ECO:0000313" key="10">
    <source>
        <dbReference type="Proteomes" id="UP000019335"/>
    </source>
</evidence>
<keyword evidence="9" id="KW-0808">Transferase</keyword>
<dbReference type="InterPro" id="IPR013969">
    <property type="entry name" value="Oligosacch_biosynth_Alg14"/>
</dbReference>
<sequence>MPSVVHLQGRSIMPTSDNIKTYEKEGGMAILDLQESFARTLAIFAAIYVLCIVSALLAFRLYVVLPNRVTNARVTPPSVTEQHVRTTPAALLVVLGSGGHTKEMLTMLQGLEPLRYRPLVFVRAESDARSEGMVKAALPPPSELPSSSVSFSKPDYVLTVPRSRSVGQSWLTTPLTTLRALAASVALVARLQPDVILCNGPGTCIPICAAGYILRFLGVKHVKIIFVESFCRVTTLSLTGKLLYWAADRFLVQWPGLRDKYPQAEYLGQLC</sequence>
<gene>
    <name evidence="9" type="ORF">Naga_100047g31</name>
</gene>
<dbReference type="GO" id="GO:0004577">
    <property type="term" value="F:N-acetylglucosaminyldiphosphodolichol N-acetylglucosaminyltransferase activity"/>
    <property type="evidence" value="ECO:0007669"/>
    <property type="project" value="TreeGrafter"/>
</dbReference>